<protein>
    <submittedName>
        <fullName evidence="1">Uncharacterized protein</fullName>
    </submittedName>
</protein>
<organism evidence="1 2">
    <name type="scientific">Phytophthora infestans</name>
    <name type="common">Potato late blight agent</name>
    <name type="synonym">Botrytis infestans</name>
    <dbReference type="NCBI Taxonomy" id="4787"/>
    <lineage>
        <taxon>Eukaryota</taxon>
        <taxon>Sar</taxon>
        <taxon>Stramenopiles</taxon>
        <taxon>Oomycota</taxon>
        <taxon>Peronosporomycetes</taxon>
        <taxon>Peronosporales</taxon>
        <taxon>Peronosporaceae</taxon>
        <taxon>Phytophthora</taxon>
    </lineage>
</organism>
<dbReference type="GO" id="GO:0043565">
    <property type="term" value="F:sequence-specific DNA binding"/>
    <property type="evidence" value="ECO:0007669"/>
    <property type="project" value="InterPro"/>
</dbReference>
<name>A0A833WRF7_PHYIN</name>
<proteinExistence type="predicted"/>
<dbReference type="Proteomes" id="UP000602510">
    <property type="component" value="Unassembled WGS sequence"/>
</dbReference>
<dbReference type="EMBL" id="WSZM01000353">
    <property type="protein sequence ID" value="KAF4034701.1"/>
    <property type="molecule type" value="Genomic_DNA"/>
</dbReference>
<gene>
    <name evidence="1" type="ORF">GN244_ATG13314</name>
</gene>
<reference evidence="1" key="1">
    <citation type="submission" date="2020-04" db="EMBL/GenBank/DDBJ databases">
        <title>Hybrid Assembly of Korean Phytophthora infestans isolates.</title>
        <authorList>
            <person name="Prokchorchik M."/>
            <person name="Lee Y."/>
            <person name="Seo J."/>
            <person name="Cho J.-H."/>
            <person name="Park Y.-E."/>
            <person name="Jang D.-C."/>
            <person name="Im J.-S."/>
            <person name="Choi J.-G."/>
            <person name="Park H.-J."/>
            <person name="Lee G.-B."/>
            <person name="Lee Y.-G."/>
            <person name="Hong S.-Y."/>
            <person name="Cho K."/>
            <person name="Sohn K.H."/>
        </authorList>
    </citation>
    <scope>NUCLEOTIDE SEQUENCE</scope>
    <source>
        <strain evidence="1">KR_1_A1</strain>
    </source>
</reference>
<dbReference type="InterPro" id="IPR010921">
    <property type="entry name" value="Trp_repressor/repl_initiator"/>
</dbReference>
<accession>A0A833WRF7</accession>
<evidence type="ECO:0000313" key="1">
    <source>
        <dbReference type="EMBL" id="KAF4034701.1"/>
    </source>
</evidence>
<comment type="caution">
    <text evidence="1">The sequence shown here is derived from an EMBL/GenBank/DDBJ whole genome shotgun (WGS) entry which is preliminary data.</text>
</comment>
<keyword evidence="2" id="KW-1185">Reference proteome</keyword>
<dbReference type="AlphaFoldDB" id="A0A833WRF7"/>
<evidence type="ECO:0000313" key="2">
    <source>
        <dbReference type="Proteomes" id="UP000602510"/>
    </source>
</evidence>
<sequence length="67" mass="7797">MPSRYNRYLLTTKLRVLKAARTGGDWETVPETNGVKLNTARSWLRRYRAYSDVMQAPPRGGKRTQKK</sequence>
<dbReference type="SUPFAM" id="SSF48295">
    <property type="entry name" value="TrpR-like"/>
    <property type="match status" value="1"/>
</dbReference>